<dbReference type="SUPFAM" id="SSF81296">
    <property type="entry name" value="E set domains"/>
    <property type="match status" value="1"/>
</dbReference>
<proteinExistence type="predicted"/>
<evidence type="ECO:0000256" key="3">
    <source>
        <dbReference type="SAM" id="Phobius"/>
    </source>
</evidence>
<dbReference type="CDD" id="cd21177">
    <property type="entry name" value="LPMO_AA10"/>
    <property type="match status" value="1"/>
</dbReference>
<evidence type="ECO:0000256" key="1">
    <source>
        <dbReference type="ARBA" id="ARBA00022729"/>
    </source>
</evidence>
<keyword evidence="3" id="KW-1133">Transmembrane helix</keyword>
<gene>
    <name evidence="6" type="ORF">JQN84_01360</name>
</gene>
<dbReference type="InterPro" id="IPR051024">
    <property type="entry name" value="GlcNAc_Chitin_IntDeg"/>
</dbReference>
<feature type="chain" id="PRO_5045486295" evidence="4">
    <location>
        <begin position="27"/>
        <end position="325"/>
    </location>
</feature>
<feature type="region of interest" description="Disordered" evidence="2">
    <location>
        <begin position="208"/>
        <end position="263"/>
    </location>
</feature>
<dbReference type="Gene3D" id="2.70.50.50">
    <property type="entry name" value="chitin-binding protein cbp21"/>
    <property type="match status" value="1"/>
</dbReference>
<keyword evidence="1 4" id="KW-0732">Signal</keyword>
<organism evidence="6 7">
    <name type="scientific">Micromonospora humidisoli</name>
    <dbReference type="NCBI Taxonomy" id="2807622"/>
    <lineage>
        <taxon>Bacteria</taxon>
        <taxon>Bacillati</taxon>
        <taxon>Actinomycetota</taxon>
        <taxon>Actinomycetes</taxon>
        <taxon>Micromonosporales</taxon>
        <taxon>Micromonosporaceae</taxon>
        <taxon>Micromonospora</taxon>
    </lineage>
</organism>
<keyword evidence="6" id="KW-0560">Oxidoreductase</keyword>
<dbReference type="PANTHER" id="PTHR34823">
    <property type="entry name" value="GLCNAC-BINDING PROTEIN A"/>
    <property type="match status" value="1"/>
</dbReference>
<name>A0ABS2J3R0_9ACTN</name>
<evidence type="ECO:0000256" key="4">
    <source>
        <dbReference type="SAM" id="SignalP"/>
    </source>
</evidence>
<evidence type="ECO:0000313" key="6">
    <source>
        <dbReference type="EMBL" id="MBM7081197.1"/>
    </source>
</evidence>
<dbReference type="PANTHER" id="PTHR34823:SF1">
    <property type="entry name" value="CHITIN-BINDING TYPE-4 DOMAIN-CONTAINING PROTEIN"/>
    <property type="match status" value="1"/>
</dbReference>
<evidence type="ECO:0000256" key="2">
    <source>
        <dbReference type="SAM" id="MobiDB-lite"/>
    </source>
</evidence>
<dbReference type="RefSeq" id="WP_204956582.1">
    <property type="nucleotide sequence ID" value="NZ_JAFEUO010000001.1"/>
</dbReference>
<evidence type="ECO:0000313" key="7">
    <source>
        <dbReference type="Proteomes" id="UP000809587"/>
    </source>
</evidence>
<feature type="signal peptide" evidence="4">
    <location>
        <begin position="1"/>
        <end position="26"/>
    </location>
</feature>
<feature type="domain" description="Chitin-binding type-4" evidence="5">
    <location>
        <begin position="27"/>
        <end position="202"/>
    </location>
</feature>
<dbReference type="InterPro" id="IPR014756">
    <property type="entry name" value="Ig_E-set"/>
</dbReference>
<dbReference type="Pfam" id="PF03067">
    <property type="entry name" value="LPMO_10"/>
    <property type="match status" value="1"/>
</dbReference>
<evidence type="ECO:0000259" key="5">
    <source>
        <dbReference type="Pfam" id="PF03067"/>
    </source>
</evidence>
<dbReference type="GO" id="GO:0004497">
    <property type="term" value="F:monooxygenase activity"/>
    <property type="evidence" value="ECO:0007669"/>
    <property type="project" value="UniProtKB-KW"/>
</dbReference>
<protein>
    <submittedName>
        <fullName evidence="6">Lytic polysaccharide monooxygenase</fullName>
    </submittedName>
</protein>
<dbReference type="InterPro" id="IPR004302">
    <property type="entry name" value="Cellulose/chitin-bd_N"/>
</dbReference>
<accession>A0ABS2J3R0</accession>
<reference evidence="6 7" key="1">
    <citation type="submission" date="2021-02" db="EMBL/GenBank/DDBJ databases">
        <authorList>
            <person name="Lee D.-H."/>
        </authorList>
    </citation>
    <scope>NUCLEOTIDE SEQUENCE [LARGE SCALE GENOMIC DNA]</scope>
    <source>
        <strain evidence="6 7">MMS20-R2-29</strain>
    </source>
</reference>
<dbReference type="EMBL" id="JAFEUO010000001">
    <property type="protein sequence ID" value="MBM7081197.1"/>
    <property type="molecule type" value="Genomic_DNA"/>
</dbReference>
<comment type="caution">
    <text evidence="6">The sequence shown here is derived from an EMBL/GenBank/DDBJ whole genome shotgun (WGS) entry which is preliminary data.</text>
</comment>
<feature type="region of interest" description="Disordered" evidence="2">
    <location>
        <begin position="306"/>
        <end position="325"/>
    </location>
</feature>
<sequence>MTVRATFAALAVVAVTVLLDAAPAAAHGAPTSPLSRSAACGPEGPHVSTPACLAAVSAGAALREWDNIRVYGVNGRDRERIPDGELCSGGLSAYRGLDLARADWPATELTAGARYTFRYRGTIPHKGTFRLYTTRPGYDPRTPLRWADLDRIPFLSVTDPPLRDGSYQIPGRLPAGLTGRHLIYTVWQNSDTPDTYYSCSDVLFSPAGGADPGDPTRVATDPTQAVSDPAATDPAGGPTAGVGADQATSAGATAAGDGSAGETGVPVASVTRVGGGNLRLTVGVAAVVTVLLVALVATRLRRPAPVPPGRPCGVRNHRAGRRRVW</sequence>
<keyword evidence="7" id="KW-1185">Reference proteome</keyword>
<feature type="compositionally biased region" description="Low complexity" evidence="2">
    <location>
        <begin position="228"/>
        <end position="257"/>
    </location>
</feature>
<keyword evidence="6" id="KW-0503">Monooxygenase</keyword>
<feature type="compositionally biased region" description="Basic residues" evidence="2">
    <location>
        <begin position="315"/>
        <end position="325"/>
    </location>
</feature>
<feature type="transmembrane region" description="Helical" evidence="3">
    <location>
        <begin position="280"/>
        <end position="300"/>
    </location>
</feature>
<keyword evidence="3" id="KW-0812">Transmembrane</keyword>
<keyword evidence="3" id="KW-0472">Membrane</keyword>
<dbReference type="Proteomes" id="UP000809587">
    <property type="component" value="Unassembled WGS sequence"/>
</dbReference>